<dbReference type="Gene3D" id="3.10.129.10">
    <property type="entry name" value="Hotdog Thioesterase"/>
    <property type="match status" value="1"/>
</dbReference>
<feature type="domain" description="MaoC-like" evidence="1">
    <location>
        <begin position="23"/>
        <end position="92"/>
    </location>
</feature>
<dbReference type="PANTHER" id="PTHR43841:SF3">
    <property type="entry name" value="(3R)-HYDROXYACYL-ACP DEHYDRATASE SUBUNIT HADB"/>
    <property type="match status" value="1"/>
</dbReference>
<keyword evidence="3" id="KW-1185">Reference proteome</keyword>
<dbReference type="PRINTS" id="PR01483">
    <property type="entry name" value="FASYNTHASE"/>
</dbReference>
<gene>
    <name evidence="2" type="primary">maoC</name>
    <name evidence="2" type="ORF">GCM10011450_22890</name>
</gene>
<dbReference type="PANTHER" id="PTHR43841">
    <property type="entry name" value="3-HYDROXYACYL-THIOESTER DEHYDRATASE HTDX-RELATED"/>
    <property type="match status" value="1"/>
</dbReference>
<proteinExistence type="predicted"/>
<protein>
    <submittedName>
        <fullName evidence="2">MaoC family dehydratase</fullName>
    </submittedName>
</protein>
<name>A0A918JNF3_9BURK</name>
<sequence length="143" mass="15933">MSNSGFELRHCKVGDRLPLWQGEPFSRAALALFAGASGDHNPLHIDSDYAQAAGFDDVFVHGMFTFAFMQQCLSRIVQQEYLDSIKVRFVSIMQLAEQPVCTGIIRQAEQTETGLRVVMDLSVCNQHGVPRLTAEARVTLPFM</sequence>
<evidence type="ECO:0000259" key="1">
    <source>
        <dbReference type="Pfam" id="PF01575"/>
    </source>
</evidence>
<dbReference type="SUPFAM" id="SSF54637">
    <property type="entry name" value="Thioesterase/thiol ester dehydrase-isomerase"/>
    <property type="match status" value="1"/>
</dbReference>
<dbReference type="InterPro" id="IPR002539">
    <property type="entry name" value="MaoC-like_dom"/>
</dbReference>
<dbReference type="GO" id="GO:0005835">
    <property type="term" value="C:fatty acid synthase complex"/>
    <property type="evidence" value="ECO:0007669"/>
    <property type="project" value="InterPro"/>
</dbReference>
<comment type="caution">
    <text evidence="2">The sequence shown here is derived from an EMBL/GenBank/DDBJ whole genome shotgun (WGS) entry which is preliminary data.</text>
</comment>
<dbReference type="InterPro" id="IPR003965">
    <property type="entry name" value="Fatty_acid_synthase"/>
</dbReference>
<dbReference type="InterPro" id="IPR029069">
    <property type="entry name" value="HotDog_dom_sf"/>
</dbReference>
<organism evidence="2 3">
    <name type="scientific">Advenella faeciporci</name>
    <dbReference type="NCBI Taxonomy" id="797535"/>
    <lineage>
        <taxon>Bacteria</taxon>
        <taxon>Pseudomonadati</taxon>
        <taxon>Pseudomonadota</taxon>
        <taxon>Betaproteobacteria</taxon>
        <taxon>Burkholderiales</taxon>
        <taxon>Alcaligenaceae</taxon>
    </lineage>
</organism>
<evidence type="ECO:0000313" key="3">
    <source>
        <dbReference type="Proteomes" id="UP000608345"/>
    </source>
</evidence>
<dbReference type="Proteomes" id="UP000608345">
    <property type="component" value="Unassembled WGS sequence"/>
</dbReference>
<reference evidence="2" key="2">
    <citation type="submission" date="2020-09" db="EMBL/GenBank/DDBJ databases">
        <authorList>
            <person name="Sun Q."/>
            <person name="Kim S."/>
        </authorList>
    </citation>
    <scope>NUCLEOTIDE SEQUENCE</scope>
    <source>
        <strain evidence="2">KCTC 23732</strain>
    </source>
</reference>
<reference evidence="2" key="1">
    <citation type="journal article" date="2014" name="Int. J. Syst. Evol. Microbiol.">
        <title>Complete genome sequence of Corynebacterium casei LMG S-19264T (=DSM 44701T), isolated from a smear-ripened cheese.</title>
        <authorList>
            <consortium name="US DOE Joint Genome Institute (JGI-PGF)"/>
            <person name="Walter F."/>
            <person name="Albersmeier A."/>
            <person name="Kalinowski J."/>
            <person name="Ruckert C."/>
        </authorList>
    </citation>
    <scope>NUCLEOTIDE SEQUENCE</scope>
    <source>
        <strain evidence="2">KCTC 23732</strain>
    </source>
</reference>
<dbReference type="EMBL" id="BMYS01000018">
    <property type="protein sequence ID" value="GGW92226.1"/>
    <property type="molecule type" value="Genomic_DNA"/>
</dbReference>
<dbReference type="GO" id="GO:0006633">
    <property type="term" value="P:fatty acid biosynthetic process"/>
    <property type="evidence" value="ECO:0007669"/>
    <property type="project" value="InterPro"/>
</dbReference>
<evidence type="ECO:0000313" key="2">
    <source>
        <dbReference type="EMBL" id="GGW92226.1"/>
    </source>
</evidence>
<dbReference type="GO" id="GO:0004312">
    <property type="term" value="F:fatty acid synthase activity"/>
    <property type="evidence" value="ECO:0007669"/>
    <property type="project" value="InterPro"/>
</dbReference>
<accession>A0A918JNF3</accession>
<dbReference type="AlphaFoldDB" id="A0A918JNF3"/>
<dbReference type="RefSeq" id="WP_189385635.1">
    <property type="nucleotide sequence ID" value="NZ_BAABFY010000012.1"/>
</dbReference>
<dbReference type="Pfam" id="PF01575">
    <property type="entry name" value="MaoC_dehydratas"/>
    <property type="match status" value="1"/>
</dbReference>